<dbReference type="AlphaFoldDB" id="A0A1M4MV24"/>
<gene>
    <name evidence="2" type="ORF">KARMA_0225</name>
</gene>
<dbReference type="EMBL" id="FMJB01000014">
    <property type="protein sequence ID" value="SCM66053.1"/>
    <property type="molecule type" value="Genomic_DNA"/>
</dbReference>
<dbReference type="Proteomes" id="UP000184085">
    <property type="component" value="Unassembled WGS sequence"/>
</dbReference>
<proteinExistence type="predicted"/>
<accession>A0A1M4MV24</accession>
<evidence type="ECO:0000313" key="3">
    <source>
        <dbReference type="Proteomes" id="UP000184085"/>
    </source>
</evidence>
<feature type="chain" id="PRO_5013381872" evidence="1">
    <location>
        <begin position="26"/>
        <end position="457"/>
    </location>
</feature>
<organism evidence="2 3">
    <name type="scientific">Donghicola eburneus</name>
    <dbReference type="NCBI Taxonomy" id="393278"/>
    <lineage>
        <taxon>Bacteria</taxon>
        <taxon>Pseudomonadati</taxon>
        <taxon>Pseudomonadota</taxon>
        <taxon>Alphaproteobacteria</taxon>
        <taxon>Rhodobacterales</taxon>
        <taxon>Roseobacteraceae</taxon>
        <taxon>Donghicola</taxon>
    </lineage>
</organism>
<dbReference type="PROSITE" id="PS51257">
    <property type="entry name" value="PROKAR_LIPOPROTEIN"/>
    <property type="match status" value="1"/>
</dbReference>
<feature type="signal peptide" evidence="1">
    <location>
        <begin position="1"/>
        <end position="25"/>
    </location>
</feature>
<dbReference type="RefSeq" id="WP_143152051.1">
    <property type="nucleotide sequence ID" value="NZ_FMJB01000014.1"/>
</dbReference>
<evidence type="ECO:0000256" key="1">
    <source>
        <dbReference type="SAM" id="SignalP"/>
    </source>
</evidence>
<sequence>MRSSQRLYQVFSFSTVTLLACTASAQEDGSLGNETRFGISSELSSESNAAMDRPSEGDTNTFATTLSAGISRRTSIEQLDIDGSAALTFSEEPNDSVEDVTDPSLRLFYQREGAGSTLRAVSRAEEQDVTSVSSIYDPETGEVTITPDDGRRRLLNQSVTLELLKDMPIELDISAERGDVRYYDTTAPTYYDSSTAGGSLATRLRLSPVTTMNARLRYKYHEADNLQNTERETRSGEAGISYAIDPTSTLNFATGYTTVSTTASGLEEEEAGATFNLGYDKELIRGKIGIDLDREIAATGARDALTFTRTFEMPSAALAGEFGLSQNESGDSTWIGQMTYSREFKRGTFGMNLMRDVSATDTGGDRVVSTLGSAWTHEINSLSQLSLNGNYGEVDYLNGSNPTSWQADLSLDYDHQLTRDWVLTTGVSQRRNMQEGLDDAISNKVYMQISRDFTFSH</sequence>
<name>A0A1M4MV24_9RHOB</name>
<reference evidence="3" key="1">
    <citation type="submission" date="2016-09" db="EMBL/GenBank/DDBJ databases">
        <authorList>
            <person name="Wibberg D."/>
        </authorList>
    </citation>
    <scope>NUCLEOTIDE SEQUENCE [LARGE SCALE GENOMIC DNA]</scope>
</reference>
<protein>
    <submittedName>
        <fullName evidence="2">Putative secreted protein</fullName>
    </submittedName>
</protein>
<evidence type="ECO:0000313" key="2">
    <source>
        <dbReference type="EMBL" id="SCM66053.1"/>
    </source>
</evidence>
<keyword evidence="1" id="KW-0732">Signal</keyword>
<keyword evidence="3" id="KW-1185">Reference proteome</keyword>